<proteinExistence type="predicted"/>
<reference evidence="1" key="2">
    <citation type="journal article" date="2023" name="IMA Fungus">
        <title>Comparative genomic study of the Penicillium genus elucidates a diverse pangenome and 15 lateral gene transfer events.</title>
        <authorList>
            <person name="Petersen C."/>
            <person name="Sorensen T."/>
            <person name="Nielsen M.R."/>
            <person name="Sondergaard T.E."/>
            <person name="Sorensen J.L."/>
            <person name="Fitzpatrick D.A."/>
            <person name="Frisvad J.C."/>
            <person name="Nielsen K.L."/>
        </authorList>
    </citation>
    <scope>NUCLEOTIDE SEQUENCE</scope>
    <source>
        <strain evidence="1">IBT 21917</strain>
    </source>
</reference>
<protein>
    <submittedName>
        <fullName evidence="1">Uncharacterized protein</fullName>
    </submittedName>
</protein>
<evidence type="ECO:0000313" key="1">
    <source>
        <dbReference type="EMBL" id="KAJ5162385.1"/>
    </source>
</evidence>
<accession>A0A9W9I5R8</accession>
<dbReference type="AlphaFoldDB" id="A0A9W9I5R8"/>
<comment type="caution">
    <text evidence="1">The sequence shown here is derived from an EMBL/GenBank/DDBJ whole genome shotgun (WGS) entry which is preliminary data.</text>
</comment>
<evidence type="ECO:0000313" key="2">
    <source>
        <dbReference type="Proteomes" id="UP001146351"/>
    </source>
</evidence>
<gene>
    <name evidence="1" type="ORF">N7492_007777</name>
</gene>
<sequence>MQLFWTPITGLLAALPLYDRIQQWRAEKATEKRDGVVDKEIGTVKTDLAAALRRIEGQGARIERLGQRFIEYFRYP</sequence>
<organism evidence="1 2">
    <name type="scientific">Penicillium capsulatum</name>
    <dbReference type="NCBI Taxonomy" id="69766"/>
    <lineage>
        <taxon>Eukaryota</taxon>
        <taxon>Fungi</taxon>
        <taxon>Dikarya</taxon>
        <taxon>Ascomycota</taxon>
        <taxon>Pezizomycotina</taxon>
        <taxon>Eurotiomycetes</taxon>
        <taxon>Eurotiomycetidae</taxon>
        <taxon>Eurotiales</taxon>
        <taxon>Aspergillaceae</taxon>
        <taxon>Penicillium</taxon>
    </lineage>
</organism>
<dbReference type="EMBL" id="JAPQKO010000005">
    <property type="protein sequence ID" value="KAJ5162385.1"/>
    <property type="molecule type" value="Genomic_DNA"/>
</dbReference>
<dbReference type="Proteomes" id="UP001146351">
    <property type="component" value="Unassembled WGS sequence"/>
</dbReference>
<keyword evidence="2" id="KW-1185">Reference proteome</keyword>
<name>A0A9W9I5R8_9EURO</name>
<reference evidence="1" key="1">
    <citation type="submission" date="2022-11" db="EMBL/GenBank/DDBJ databases">
        <authorList>
            <person name="Petersen C."/>
        </authorList>
    </citation>
    <scope>NUCLEOTIDE SEQUENCE</scope>
    <source>
        <strain evidence="1">IBT 21917</strain>
    </source>
</reference>